<dbReference type="SMART" id="SM00905">
    <property type="entry name" value="FolB"/>
    <property type="match status" value="1"/>
</dbReference>
<dbReference type="PANTHER" id="PTHR43071">
    <property type="entry name" value="2-AMINO-4-HYDROXY-6-HYDROXYMETHYLDIHYDROPTERIDINE PYROPHOSPHOKINASE"/>
    <property type="match status" value="1"/>
</dbReference>
<dbReference type="GO" id="GO:0005524">
    <property type="term" value="F:ATP binding"/>
    <property type="evidence" value="ECO:0007669"/>
    <property type="project" value="UniProtKB-KW"/>
</dbReference>
<evidence type="ECO:0000256" key="5">
    <source>
        <dbReference type="ARBA" id="ARBA00005708"/>
    </source>
</evidence>
<keyword evidence="10" id="KW-0067">ATP-binding</keyword>
<gene>
    <name evidence="15" type="primary">folK</name>
    <name evidence="15" type="ORF">IPF40_02180</name>
</gene>
<dbReference type="EC" id="2.7.6.3" evidence="13"/>
<evidence type="ECO:0000256" key="12">
    <source>
        <dbReference type="ARBA" id="ARBA00023239"/>
    </source>
</evidence>
<name>A0A934X3T2_9MICO</name>
<dbReference type="GO" id="GO:0016301">
    <property type="term" value="F:kinase activity"/>
    <property type="evidence" value="ECO:0007669"/>
    <property type="project" value="UniProtKB-KW"/>
</dbReference>
<dbReference type="EMBL" id="JADIXZ010000001">
    <property type="protein sequence ID" value="MBK6299895.1"/>
    <property type="molecule type" value="Genomic_DNA"/>
</dbReference>
<comment type="caution">
    <text evidence="15">The sequence shown here is derived from an EMBL/GenBank/DDBJ whole genome shotgun (WGS) entry which is preliminary data.</text>
</comment>
<dbReference type="AlphaFoldDB" id="A0A934X3T2"/>
<comment type="catalytic activity">
    <reaction evidence="2 13">
        <text>7,8-dihydroneopterin = 6-hydroxymethyl-7,8-dihydropterin + glycolaldehyde</text>
        <dbReference type="Rhea" id="RHEA:10540"/>
        <dbReference type="ChEBI" id="CHEBI:17001"/>
        <dbReference type="ChEBI" id="CHEBI:17071"/>
        <dbReference type="ChEBI" id="CHEBI:44841"/>
        <dbReference type="EC" id="4.1.2.25"/>
    </reaction>
</comment>
<comment type="pathway">
    <text evidence="4">Cofactor biosynthesis; tetrahydrofolate biosynthesis; 2-amino-4-hydroxy-6-hydroxymethyl-7,8-dihydropteridine diphosphate from 7,8-dihydroneopterin triphosphate: step 4/4.</text>
</comment>
<organism evidence="15 16">
    <name type="scientific">Candidatus Phosphoribacter hodrii</name>
    <dbReference type="NCBI Taxonomy" id="2953743"/>
    <lineage>
        <taxon>Bacteria</taxon>
        <taxon>Bacillati</taxon>
        <taxon>Actinomycetota</taxon>
        <taxon>Actinomycetes</taxon>
        <taxon>Micrococcales</taxon>
        <taxon>Dermatophilaceae</taxon>
        <taxon>Candidatus Phosphoribacter</taxon>
    </lineage>
</organism>
<dbReference type="Gene3D" id="3.30.1130.10">
    <property type="match status" value="1"/>
</dbReference>
<dbReference type="PROSITE" id="PS00794">
    <property type="entry name" value="HPPK"/>
    <property type="match status" value="1"/>
</dbReference>
<dbReference type="GO" id="GO:0004150">
    <property type="term" value="F:dihydroneopterin aldolase activity"/>
    <property type="evidence" value="ECO:0007669"/>
    <property type="project" value="UniProtKB-UniRule"/>
</dbReference>
<keyword evidence="12 13" id="KW-0456">Lyase</keyword>
<dbReference type="CDD" id="cd00483">
    <property type="entry name" value="HPPK"/>
    <property type="match status" value="1"/>
</dbReference>
<keyword evidence="9" id="KW-0418">Kinase</keyword>
<evidence type="ECO:0000256" key="11">
    <source>
        <dbReference type="ARBA" id="ARBA00022909"/>
    </source>
</evidence>
<keyword evidence="8" id="KW-0547">Nucleotide-binding</keyword>
<comment type="similarity">
    <text evidence="6">In the N-terminal section; belongs to the DHNA family.</text>
</comment>
<dbReference type="InterPro" id="IPR000550">
    <property type="entry name" value="Hppk"/>
</dbReference>
<dbReference type="Proteomes" id="UP000718281">
    <property type="component" value="Unassembled WGS sequence"/>
</dbReference>
<evidence type="ECO:0000256" key="13">
    <source>
        <dbReference type="RuleBase" id="RU362079"/>
    </source>
</evidence>
<dbReference type="GO" id="GO:0003848">
    <property type="term" value="F:2-amino-4-hydroxy-6-hydroxymethyldihydropteridine diphosphokinase activity"/>
    <property type="evidence" value="ECO:0007669"/>
    <property type="project" value="UniProtKB-EC"/>
</dbReference>
<dbReference type="InterPro" id="IPR035907">
    <property type="entry name" value="Hppk_sf"/>
</dbReference>
<evidence type="ECO:0000256" key="3">
    <source>
        <dbReference type="ARBA" id="ARBA00005013"/>
    </source>
</evidence>
<comment type="similarity">
    <text evidence="5 13">Belongs to the DHNA family.</text>
</comment>
<evidence type="ECO:0000256" key="2">
    <source>
        <dbReference type="ARBA" id="ARBA00001353"/>
    </source>
</evidence>
<accession>A0A934X3T2</accession>
<dbReference type="NCBIfam" id="TIGR00525">
    <property type="entry name" value="folB"/>
    <property type="match status" value="1"/>
</dbReference>
<comment type="catalytic activity">
    <reaction evidence="1">
        <text>6-hydroxymethyl-7,8-dihydropterin + ATP = (7,8-dihydropterin-6-yl)methyl diphosphate + AMP + H(+)</text>
        <dbReference type="Rhea" id="RHEA:11412"/>
        <dbReference type="ChEBI" id="CHEBI:15378"/>
        <dbReference type="ChEBI" id="CHEBI:30616"/>
        <dbReference type="ChEBI" id="CHEBI:44841"/>
        <dbReference type="ChEBI" id="CHEBI:72950"/>
        <dbReference type="ChEBI" id="CHEBI:456215"/>
        <dbReference type="EC" id="2.7.6.3"/>
    </reaction>
</comment>
<evidence type="ECO:0000256" key="8">
    <source>
        <dbReference type="ARBA" id="ARBA00022741"/>
    </source>
</evidence>
<dbReference type="Pfam" id="PF01288">
    <property type="entry name" value="HPPK"/>
    <property type="match status" value="1"/>
</dbReference>
<dbReference type="Pfam" id="PF02152">
    <property type="entry name" value="FolB"/>
    <property type="match status" value="1"/>
</dbReference>
<dbReference type="Gene3D" id="3.30.70.560">
    <property type="entry name" value="7,8-Dihydro-6-hydroxymethylpterin-pyrophosphokinase HPPK"/>
    <property type="match status" value="1"/>
</dbReference>
<keyword evidence="7 15" id="KW-0808">Transferase</keyword>
<dbReference type="CDD" id="cd00534">
    <property type="entry name" value="DHNA_DHNTPE"/>
    <property type="match status" value="1"/>
</dbReference>
<dbReference type="PANTHER" id="PTHR43071:SF1">
    <property type="entry name" value="2-AMINO-4-HYDROXY-6-HYDROXYMETHYLDIHYDROPTERIDINE PYROPHOSPHOKINASE"/>
    <property type="match status" value="1"/>
</dbReference>
<dbReference type="NCBIfam" id="TIGR00526">
    <property type="entry name" value="folB_dom"/>
    <property type="match status" value="1"/>
</dbReference>
<evidence type="ECO:0000256" key="6">
    <source>
        <dbReference type="ARBA" id="ARBA00009640"/>
    </source>
</evidence>
<reference evidence="15 16" key="1">
    <citation type="submission" date="2020-10" db="EMBL/GenBank/DDBJ databases">
        <title>Connecting structure to function with the recovery of over 1000 high-quality activated sludge metagenome-assembled genomes encoding full-length rRNA genes using long-read sequencing.</title>
        <authorList>
            <person name="Singleton C.M."/>
            <person name="Petriglieri F."/>
            <person name="Kristensen J.M."/>
            <person name="Kirkegaard R.H."/>
            <person name="Michaelsen T.Y."/>
            <person name="Andersen M.H."/>
            <person name="Karst S.M."/>
            <person name="Dueholm M.S."/>
            <person name="Nielsen P.H."/>
            <person name="Albertsen M."/>
        </authorList>
    </citation>
    <scope>NUCLEOTIDE SEQUENCE [LARGE SCALE GENOMIC DNA]</scope>
    <source>
        <strain evidence="15">AalE_18-Q3-R2-46_BAT3C.188</strain>
    </source>
</reference>
<evidence type="ECO:0000313" key="16">
    <source>
        <dbReference type="Proteomes" id="UP000718281"/>
    </source>
</evidence>
<dbReference type="NCBIfam" id="TIGR01498">
    <property type="entry name" value="folK"/>
    <property type="match status" value="1"/>
</dbReference>
<comment type="function">
    <text evidence="13">Catalyzes the conversion of 7,8-dihydroneopterin to 6-hydroxymethyl-7,8-dihydropterin.</text>
</comment>
<dbReference type="FunFam" id="3.30.1130.10:FF:000003">
    <property type="entry name" value="7,8-dihydroneopterin aldolase"/>
    <property type="match status" value="1"/>
</dbReference>
<evidence type="ECO:0000256" key="1">
    <source>
        <dbReference type="ARBA" id="ARBA00000198"/>
    </source>
</evidence>
<dbReference type="SUPFAM" id="SSF55083">
    <property type="entry name" value="6-hydroxymethyl-7,8-dihydropterin pyrophosphokinase, HPPK"/>
    <property type="match status" value="1"/>
</dbReference>
<keyword evidence="11 13" id="KW-0289">Folate biosynthesis</keyword>
<evidence type="ECO:0000256" key="7">
    <source>
        <dbReference type="ARBA" id="ARBA00022679"/>
    </source>
</evidence>
<sequence>MTDRIVVEGIRGLGYHGVFEHERRDGQQFLVDVAIEMDLRRPGRSDNLVDTVHYGEVAAQVLARIEGEPFDLIEALAEVIAADVLGLPGVEAVDVVVHKPQAPVGVPVTDVRVEIRRERGTRVVIALGSNVGDRVATLTEAVEALAEVPRLAPIAVSDLVESDPFGGPDQPAYLNGVVLASFAGSPATLLRALHAIEHRNGRTREIRWGARTLDLDLVQFGVPGSDGERLSDTPALLLPHPRAHERNFVLRPWAQLDPEATLRVGPTVAHPVRLVADVLVELGLSGVRPGPVWSPAW</sequence>
<evidence type="ECO:0000256" key="4">
    <source>
        <dbReference type="ARBA" id="ARBA00005051"/>
    </source>
</evidence>
<dbReference type="SUPFAM" id="SSF55620">
    <property type="entry name" value="Tetrahydrobiopterin biosynthesis enzymes-like"/>
    <property type="match status" value="1"/>
</dbReference>
<dbReference type="InterPro" id="IPR006156">
    <property type="entry name" value="Dihydroneopterin_aldolase"/>
</dbReference>
<feature type="domain" description="7,8-dihydro-6-hydroxymethylpterin-pyrophosphokinase" evidence="14">
    <location>
        <begin position="207"/>
        <end position="218"/>
    </location>
</feature>
<proteinExistence type="inferred from homology"/>
<evidence type="ECO:0000256" key="10">
    <source>
        <dbReference type="ARBA" id="ARBA00022840"/>
    </source>
</evidence>
<dbReference type="InterPro" id="IPR043133">
    <property type="entry name" value="GTP-CH-I_C/QueF"/>
</dbReference>
<dbReference type="GO" id="GO:0046654">
    <property type="term" value="P:tetrahydrofolate biosynthetic process"/>
    <property type="evidence" value="ECO:0007669"/>
    <property type="project" value="UniProtKB-UniRule"/>
</dbReference>
<dbReference type="InterPro" id="IPR006157">
    <property type="entry name" value="FolB_dom"/>
</dbReference>
<dbReference type="GO" id="GO:0046656">
    <property type="term" value="P:folic acid biosynthetic process"/>
    <property type="evidence" value="ECO:0007669"/>
    <property type="project" value="UniProtKB-UniRule"/>
</dbReference>
<evidence type="ECO:0000256" key="9">
    <source>
        <dbReference type="ARBA" id="ARBA00022777"/>
    </source>
</evidence>
<comment type="pathway">
    <text evidence="3 13">Cofactor biosynthesis; tetrahydrofolate biosynthesis; 2-amino-4-hydroxy-6-hydroxymethyl-7,8-dihydropteridine diphosphate from 7,8-dihydroneopterin triphosphate: step 3/4.</text>
</comment>
<evidence type="ECO:0000313" key="15">
    <source>
        <dbReference type="EMBL" id="MBK6299895.1"/>
    </source>
</evidence>
<evidence type="ECO:0000259" key="14">
    <source>
        <dbReference type="PROSITE" id="PS00794"/>
    </source>
</evidence>
<protein>
    <recommendedName>
        <fullName evidence="13">Bifunctional folate synthesis protein</fullName>
    </recommendedName>
    <domain>
        <recommendedName>
            <fullName evidence="13">Dihydroneopterin aldolase</fullName>
            <shortName evidence="13">DHNA</shortName>
            <ecNumber evidence="13">4.1.2.25</ecNumber>
        </recommendedName>
        <alternativeName>
            <fullName evidence="13">7,8-dihydroneopterin aldolase</fullName>
        </alternativeName>
    </domain>
    <domain>
        <recommendedName>
            <fullName evidence="13">2-amino-4-hydroxy-6-hydroxymethyldihydropteridine pyrophosphokinase</fullName>
            <ecNumber evidence="13">2.7.6.3</ecNumber>
        </recommendedName>
        <alternativeName>
            <fullName evidence="13">6-hydroxymethyl-7,8-dihydropterin pyrophosphokinase</fullName>
            <shortName evidence="13">PPPK</shortName>
        </alternativeName>
        <alternativeName>
            <fullName evidence="13">7,8-dihydro-6-hydroxymethylpterin pyrophosphokinase</fullName>
            <shortName evidence="13">HPPK</shortName>
        </alternativeName>
    </domain>
</protein>
<dbReference type="EC" id="4.1.2.25" evidence="13"/>